<evidence type="ECO:0000259" key="17">
    <source>
        <dbReference type="SMART" id="SM00474"/>
    </source>
</evidence>
<dbReference type="Pfam" id="PF02739">
    <property type="entry name" value="5_3_exonuc_N"/>
    <property type="match status" value="1"/>
</dbReference>
<dbReference type="SMART" id="SM00475">
    <property type="entry name" value="53EXOc"/>
    <property type="match status" value="1"/>
</dbReference>
<keyword evidence="12 16" id="KW-0238">DNA-binding</keyword>
<comment type="similarity">
    <text evidence="1 16">Belongs to the DNA polymerase type-A family.</text>
</comment>
<comment type="caution">
    <text evidence="20">The sequence shown here is derived from an EMBL/GenBank/DDBJ whole genome shotgun (WGS) entry which is preliminary data.</text>
</comment>
<dbReference type="Gene3D" id="3.40.50.1010">
    <property type="entry name" value="5'-nuclease"/>
    <property type="match status" value="1"/>
</dbReference>
<dbReference type="Gene3D" id="1.20.1060.10">
    <property type="entry name" value="Taq DNA Polymerase, Chain T, domain 4"/>
    <property type="match status" value="1"/>
</dbReference>
<keyword evidence="8 16" id="KW-0227">DNA damage</keyword>
<keyword evidence="7" id="KW-0540">Nuclease</keyword>
<dbReference type="InterPro" id="IPR036397">
    <property type="entry name" value="RNaseH_sf"/>
</dbReference>
<dbReference type="Gene3D" id="3.30.70.370">
    <property type="match status" value="1"/>
</dbReference>
<reference evidence="20 21" key="1">
    <citation type="submission" date="2017-09" db="EMBL/GenBank/DDBJ databases">
        <title>Depth-based differentiation of microbial function through sediment-hosted aquifers and enrichment of novel symbionts in the deep terrestrial subsurface.</title>
        <authorList>
            <person name="Probst A.J."/>
            <person name="Ladd B."/>
            <person name="Jarett J.K."/>
            <person name="Geller-Mcgrath D.E."/>
            <person name="Sieber C.M."/>
            <person name="Emerson J.B."/>
            <person name="Anantharaman K."/>
            <person name="Thomas B.C."/>
            <person name="Malmstrom R."/>
            <person name="Stieglmeier M."/>
            <person name="Klingl A."/>
            <person name="Woyke T."/>
            <person name="Ryan C.M."/>
            <person name="Banfield J.F."/>
        </authorList>
    </citation>
    <scope>NUCLEOTIDE SEQUENCE [LARGE SCALE GENOMIC DNA]</scope>
    <source>
        <strain evidence="20">CG11_big_fil_rev_8_21_14_0_20_36_20</strain>
    </source>
</reference>
<evidence type="ECO:0000256" key="13">
    <source>
        <dbReference type="ARBA" id="ARBA00023204"/>
    </source>
</evidence>
<dbReference type="FunFam" id="1.10.150.20:FF:000002">
    <property type="entry name" value="DNA polymerase I"/>
    <property type="match status" value="1"/>
</dbReference>
<evidence type="ECO:0000256" key="6">
    <source>
        <dbReference type="ARBA" id="ARBA00022705"/>
    </source>
</evidence>
<dbReference type="CDD" id="cd09859">
    <property type="entry name" value="PIN_53EXO"/>
    <property type="match status" value="1"/>
</dbReference>
<keyword evidence="9 16" id="KW-0378">Hydrolase</keyword>
<dbReference type="SMART" id="SM00482">
    <property type="entry name" value="POLAc"/>
    <property type="match status" value="1"/>
</dbReference>
<evidence type="ECO:0000256" key="12">
    <source>
        <dbReference type="ARBA" id="ARBA00023125"/>
    </source>
</evidence>
<dbReference type="InterPro" id="IPR020045">
    <property type="entry name" value="DNA_polI_H3TH"/>
</dbReference>
<dbReference type="CDD" id="cd06139">
    <property type="entry name" value="DNA_polA_I_Ecoli_like_exo"/>
    <property type="match status" value="1"/>
</dbReference>
<evidence type="ECO:0000259" key="19">
    <source>
        <dbReference type="SMART" id="SM00482"/>
    </source>
</evidence>
<gene>
    <name evidence="16" type="primary">polA</name>
    <name evidence="20" type="ORF">COV55_02245</name>
</gene>
<dbReference type="SMART" id="SM00474">
    <property type="entry name" value="35EXOc"/>
    <property type="match status" value="1"/>
</dbReference>
<dbReference type="GO" id="GO:0006261">
    <property type="term" value="P:DNA-templated DNA replication"/>
    <property type="evidence" value="ECO:0007669"/>
    <property type="project" value="UniProtKB-UniRule"/>
</dbReference>
<evidence type="ECO:0000256" key="14">
    <source>
        <dbReference type="ARBA" id="ARBA00049244"/>
    </source>
</evidence>
<evidence type="ECO:0000313" key="21">
    <source>
        <dbReference type="Proteomes" id="UP000230564"/>
    </source>
</evidence>
<organism evidence="20 21">
    <name type="scientific">Candidatus Komeilibacteria bacterium CG11_big_fil_rev_8_21_14_0_20_36_20</name>
    <dbReference type="NCBI Taxonomy" id="1974477"/>
    <lineage>
        <taxon>Bacteria</taxon>
        <taxon>Candidatus Komeiliibacteriota</taxon>
    </lineage>
</organism>
<keyword evidence="5 16" id="KW-0548">Nucleotidyltransferase</keyword>
<dbReference type="Gene3D" id="1.10.150.20">
    <property type="entry name" value="5' to 3' exonuclease, C-terminal subdomain"/>
    <property type="match status" value="2"/>
</dbReference>
<dbReference type="InterPro" id="IPR029060">
    <property type="entry name" value="PIN-like_dom_sf"/>
</dbReference>
<feature type="domain" description="3'-5' exonuclease" evidence="17">
    <location>
        <begin position="311"/>
        <end position="493"/>
    </location>
</feature>
<dbReference type="FunFam" id="1.20.1060.10:FF:000001">
    <property type="entry name" value="DNA polymerase I"/>
    <property type="match status" value="1"/>
</dbReference>
<dbReference type="AlphaFoldDB" id="A0A2H0NCZ6"/>
<dbReference type="InterPro" id="IPR043502">
    <property type="entry name" value="DNA/RNA_pol_sf"/>
</dbReference>
<evidence type="ECO:0000256" key="10">
    <source>
        <dbReference type="ARBA" id="ARBA00022839"/>
    </source>
</evidence>
<dbReference type="PANTHER" id="PTHR10133">
    <property type="entry name" value="DNA POLYMERASE I"/>
    <property type="match status" value="1"/>
</dbReference>
<dbReference type="GO" id="GO:0008409">
    <property type="term" value="F:5'-3' exonuclease activity"/>
    <property type="evidence" value="ECO:0007669"/>
    <property type="project" value="UniProtKB-UniRule"/>
</dbReference>
<dbReference type="GO" id="GO:0006302">
    <property type="term" value="P:double-strand break repair"/>
    <property type="evidence" value="ECO:0007669"/>
    <property type="project" value="TreeGrafter"/>
</dbReference>
<evidence type="ECO:0000259" key="18">
    <source>
        <dbReference type="SMART" id="SM00475"/>
    </source>
</evidence>
<dbReference type="Gene3D" id="3.30.420.10">
    <property type="entry name" value="Ribonuclease H-like superfamily/Ribonuclease H"/>
    <property type="match status" value="1"/>
</dbReference>
<dbReference type="EC" id="2.7.7.7" evidence="2 15"/>
<evidence type="ECO:0000256" key="5">
    <source>
        <dbReference type="ARBA" id="ARBA00022695"/>
    </source>
</evidence>
<dbReference type="InterPro" id="IPR018320">
    <property type="entry name" value="DNA_polymerase_1"/>
</dbReference>
<evidence type="ECO:0000313" key="20">
    <source>
        <dbReference type="EMBL" id="PIR06771.1"/>
    </source>
</evidence>
<dbReference type="SUPFAM" id="SSF88723">
    <property type="entry name" value="PIN domain-like"/>
    <property type="match status" value="1"/>
</dbReference>
<dbReference type="Pfam" id="PF00476">
    <property type="entry name" value="DNA_pol_A"/>
    <property type="match status" value="1"/>
</dbReference>
<dbReference type="PRINTS" id="PR00868">
    <property type="entry name" value="DNAPOLI"/>
</dbReference>
<evidence type="ECO:0000256" key="9">
    <source>
        <dbReference type="ARBA" id="ARBA00022801"/>
    </source>
</evidence>
<keyword evidence="4 16" id="KW-0808">Transferase</keyword>
<dbReference type="CDD" id="cd08637">
    <property type="entry name" value="DNA_pol_A_pol_I_C"/>
    <property type="match status" value="1"/>
</dbReference>
<evidence type="ECO:0000256" key="4">
    <source>
        <dbReference type="ARBA" id="ARBA00022679"/>
    </source>
</evidence>
<dbReference type="SUPFAM" id="SSF47807">
    <property type="entry name" value="5' to 3' exonuclease, C-terminal subdomain"/>
    <property type="match status" value="1"/>
</dbReference>
<dbReference type="InterPro" id="IPR008918">
    <property type="entry name" value="HhH2"/>
</dbReference>
<dbReference type="InterPro" id="IPR036279">
    <property type="entry name" value="5-3_exonuclease_C_sf"/>
</dbReference>
<dbReference type="InterPro" id="IPR002298">
    <property type="entry name" value="DNA_polymerase_A"/>
</dbReference>
<evidence type="ECO:0000256" key="1">
    <source>
        <dbReference type="ARBA" id="ARBA00007705"/>
    </source>
</evidence>
<dbReference type="Proteomes" id="UP000230564">
    <property type="component" value="Unassembled WGS sequence"/>
</dbReference>
<dbReference type="GO" id="GO:0008408">
    <property type="term" value="F:3'-5' exonuclease activity"/>
    <property type="evidence" value="ECO:0007669"/>
    <property type="project" value="UniProtKB-UniRule"/>
</dbReference>
<keyword evidence="10 16" id="KW-0269">Exonuclease</keyword>
<evidence type="ECO:0000256" key="3">
    <source>
        <dbReference type="ARBA" id="ARBA00020311"/>
    </source>
</evidence>
<evidence type="ECO:0000256" key="11">
    <source>
        <dbReference type="ARBA" id="ARBA00022932"/>
    </source>
</evidence>
<evidence type="ECO:0000256" key="15">
    <source>
        <dbReference type="NCBIfam" id="TIGR00593"/>
    </source>
</evidence>
<dbReference type="InterPro" id="IPR012337">
    <property type="entry name" value="RNaseH-like_sf"/>
</dbReference>
<dbReference type="NCBIfam" id="NF004397">
    <property type="entry name" value="PRK05755.1"/>
    <property type="match status" value="1"/>
</dbReference>
<dbReference type="Pfam" id="PF01367">
    <property type="entry name" value="5_3_exonuc"/>
    <property type="match status" value="1"/>
</dbReference>
<dbReference type="InterPro" id="IPR002421">
    <property type="entry name" value="5-3_exonuclease"/>
</dbReference>
<dbReference type="InterPro" id="IPR002562">
    <property type="entry name" value="3'-5'_exonuclease_dom"/>
</dbReference>
<evidence type="ECO:0000256" key="7">
    <source>
        <dbReference type="ARBA" id="ARBA00022722"/>
    </source>
</evidence>
<feature type="domain" description="5'-3' exonuclease" evidence="18">
    <location>
        <begin position="6"/>
        <end position="268"/>
    </location>
</feature>
<dbReference type="FunFam" id="1.10.150.20:FF:000003">
    <property type="entry name" value="DNA polymerase I"/>
    <property type="match status" value="1"/>
</dbReference>
<name>A0A2H0NCZ6_9BACT</name>
<proteinExistence type="inferred from homology"/>
<dbReference type="InterPro" id="IPR001098">
    <property type="entry name" value="DNA-dir_DNA_pol_A_palm_dom"/>
</dbReference>
<dbReference type="EMBL" id="PCWQ01000009">
    <property type="protein sequence ID" value="PIR06771.1"/>
    <property type="molecule type" value="Genomic_DNA"/>
</dbReference>
<dbReference type="PANTHER" id="PTHR10133:SF27">
    <property type="entry name" value="DNA POLYMERASE NU"/>
    <property type="match status" value="1"/>
</dbReference>
<keyword evidence="13 16" id="KW-0234">DNA repair</keyword>
<dbReference type="InterPro" id="IPR020046">
    <property type="entry name" value="5-3_exonucl_a-hlix_arch_N"/>
</dbReference>
<dbReference type="SMART" id="SM00279">
    <property type="entry name" value="HhH2"/>
    <property type="match status" value="1"/>
</dbReference>
<protein>
    <recommendedName>
        <fullName evidence="3 15">DNA polymerase I</fullName>
        <ecNumber evidence="2 15">2.7.7.7</ecNumber>
    </recommendedName>
</protein>
<dbReference type="SUPFAM" id="SSF53098">
    <property type="entry name" value="Ribonuclease H-like"/>
    <property type="match status" value="1"/>
</dbReference>
<evidence type="ECO:0000256" key="16">
    <source>
        <dbReference type="RuleBase" id="RU004460"/>
    </source>
</evidence>
<evidence type="ECO:0000256" key="8">
    <source>
        <dbReference type="ARBA" id="ARBA00022763"/>
    </source>
</evidence>
<dbReference type="GO" id="GO:0003677">
    <property type="term" value="F:DNA binding"/>
    <property type="evidence" value="ECO:0007669"/>
    <property type="project" value="UniProtKB-UniRule"/>
</dbReference>
<dbReference type="GO" id="GO:0003887">
    <property type="term" value="F:DNA-directed DNA polymerase activity"/>
    <property type="evidence" value="ECO:0007669"/>
    <property type="project" value="UniProtKB-UniRule"/>
</dbReference>
<evidence type="ECO:0000256" key="2">
    <source>
        <dbReference type="ARBA" id="ARBA00012417"/>
    </source>
</evidence>
<sequence length="909" mass="103918">MPKKFKKLVIIDSHALLHRAWHAIPPLTTKDGILVNAVFGYTSLLLKIIKELKPNYIIASFDLAGKTFRHKEYAEYKAQRVKQADEFYNQIPLAQEVLESFNIPILSKEGFEADDIIGTISQQAYNKYSDLQTTIITGDLDALQLVNDRVNVLTLKRGFNDTITYDLAAVKERYGLKPKQLIDFKAIQGDASDNIKGVRGIGEKGALDLIKQFGDLKNLYSQLKNADLKERTRQLLTEQKKEAFESQKLVTIVQDVPLKWSLDEATFSDFDPEKVYRVFQKLEFNSLLKKIPHQQSGVDNNPLTLNKENDYQLINNSKDFEKFYQQLKKQKLIAVDSETSSLDVLTAEILGLSFSWQAKNGFYINFKNNDLKKLAMQKLKPLLEDRTIAKVGHNTKFEYKVFKVLNINFQGVVFDTMLAGYLINLNMGLRLEELSFNYLGYKKLKLADLLEKKPKKKNEINVNNIPLAKLAWYAAEDADITLRLYHKLLPIIKDNKNFDLLQKIELPLAPILAQIELNGVDLDIEFLHKMEKEFTKEIKKISQKIFKSAGQEFNISSPLQLKEVLFEKLDISSAKIKKTKTGLSTAAAELDKMKNSHPIIPLIIEYRELTKLQSTYITALPELINKKTHRLHTNFNQTITATGRLSSSNPNLQNIPIRTALGRQIRHAFVAPKNSVLLSVDYSQIELRLAAAISKDPKMMASFKKGEDIHARTAAEIHKIPLEKVTKEIRRTAKEVNFGVLYGLGSLGLAQRTDLNRNEAKEFIVKYFDIYKNIKKYIDHTKQFAHRHGYAQTLFGRRRYLPEINSSMPMLRATAERMAINMPLQGTAADLMKMAMIKVNQDLPKISSHTKIVLQVHDELVLEVPQTDIDQVVKFTKKTMENIYQLPIPLVVDAEVGANWGQLKHYLKK</sequence>
<accession>A0A2H0NCZ6</accession>
<comment type="function">
    <text evidence="16">In addition to polymerase activity, this DNA polymerase exhibits 3'-5' and 5'-3' exonuclease activity.</text>
</comment>
<keyword evidence="11 16" id="KW-0239">DNA-directed DNA polymerase</keyword>
<dbReference type="SUPFAM" id="SSF56672">
    <property type="entry name" value="DNA/RNA polymerases"/>
    <property type="match status" value="1"/>
</dbReference>
<dbReference type="Pfam" id="PF01612">
    <property type="entry name" value="DNA_pol_A_exo1"/>
    <property type="match status" value="1"/>
</dbReference>
<dbReference type="PROSITE" id="PS00447">
    <property type="entry name" value="DNA_POLYMERASE_A"/>
    <property type="match status" value="1"/>
</dbReference>
<feature type="domain" description="DNA-directed DNA polymerase family A palm" evidence="19">
    <location>
        <begin position="662"/>
        <end position="868"/>
    </location>
</feature>
<dbReference type="CDD" id="cd09898">
    <property type="entry name" value="H3TH_53EXO"/>
    <property type="match status" value="1"/>
</dbReference>
<comment type="catalytic activity">
    <reaction evidence="14 16">
        <text>DNA(n) + a 2'-deoxyribonucleoside 5'-triphosphate = DNA(n+1) + diphosphate</text>
        <dbReference type="Rhea" id="RHEA:22508"/>
        <dbReference type="Rhea" id="RHEA-COMP:17339"/>
        <dbReference type="Rhea" id="RHEA-COMP:17340"/>
        <dbReference type="ChEBI" id="CHEBI:33019"/>
        <dbReference type="ChEBI" id="CHEBI:61560"/>
        <dbReference type="ChEBI" id="CHEBI:173112"/>
        <dbReference type="EC" id="2.7.7.7"/>
    </reaction>
</comment>
<dbReference type="InterPro" id="IPR019760">
    <property type="entry name" value="DNA-dir_DNA_pol_A_CS"/>
</dbReference>
<keyword evidence="6 16" id="KW-0235">DNA replication</keyword>
<dbReference type="NCBIfam" id="TIGR00593">
    <property type="entry name" value="pola"/>
    <property type="match status" value="1"/>
</dbReference>